<dbReference type="GO" id="GO:0009888">
    <property type="term" value="P:tissue development"/>
    <property type="evidence" value="ECO:0007669"/>
    <property type="project" value="TreeGrafter"/>
</dbReference>
<dbReference type="OMA" id="ASHPRRM"/>
<organism evidence="6 7">
    <name type="scientific">Haemaphysalis longicornis</name>
    <name type="common">Bush tick</name>
    <dbReference type="NCBI Taxonomy" id="44386"/>
    <lineage>
        <taxon>Eukaryota</taxon>
        <taxon>Metazoa</taxon>
        <taxon>Ecdysozoa</taxon>
        <taxon>Arthropoda</taxon>
        <taxon>Chelicerata</taxon>
        <taxon>Arachnida</taxon>
        <taxon>Acari</taxon>
        <taxon>Parasitiformes</taxon>
        <taxon>Ixodida</taxon>
        <taxon>Ixodoidea</taxon>
        <taxon>Ixodidae</taxon>
        <taxon>Haemaphysalinae</taxon>
        <taxon>Haemaphysalis</taxon>
    </lineage>
</organism>
<name>A0A9J6F712_HAELO</name>
<dbReference type="VEuPathDB" id="VectorBase:HLOH_045931"/>
<feature type="compositionally biased region" description="Low complexity" evidence="5">
    <location>
        <begin position="211"/>
        <end position="232"/>
    </location>
</feature>
<dbReference type="PANTHER" id="PTHR24086">
    <property type="entry name" value="NUCLEAR RECEPTOR SUBFAMILY 5 GROUP A"/>
    <property type="match status" value="1"/>
</dbReference>
<reference evidence="6 7" key="1">
    <citation type="journal article" date="2020" name="Cell">
        <title>Large-Scale Comparative Analyses of Tick Genomes Elucidate Their Genetic Diversity and Vector Capacities.</title>
        <authorList>
            <consortium name="Tick Genome and Microbiome Consortium (TIGMIC)"/>
            <person name="Jia N."/>
            <person name="Wang J."/>
            <person name="Shi W."/>
            <person name="Du L."/>
            <person name="Sun Y."/>
            <person name="Zhan W."/>
            <person name="Jiang J.F."/>
            <person name="Wang Q."/>
            <person name="Zhang B."/>
            <person name="Ji P."/>
            <person name="Bell-Sakyi L."/>
            <person name="Cui X.M."/>
            <person name="Yuan T.T."/>
            <person name="Jiang B.G."/>
            <person name="Yang W.F."/>
            <person name="Lam T.T."/>
            <person name="Chang Q.C."/>
            <person name="Ding S.J."/>
            <person name="Wang X.J."/>
            <person name="Zhu J.G."/>
            <person name="Ruan X.D."/>
            <person name="Zhao L."/>
            <person name="Wei J.T."/>
            <person name="Ye R.Z."/>
            <person name="Que T.C."/>
            <person name="Du C.H."/>
            <person name="Zhou Y.H."/>
            <person name="Cheng J.X."/>
            <person name="Dai P.F."/>
            <person name="Guo W.B."/>
            <person name="Han X.H."/>
            <person name="Huang E.J."/>
            <person name="Li L.F."/>
            <person name="Wei W."/>
            <person name="Gao Y.C."/>
            <person name="Liu J.Z."/>
            <person name="Shao H.Z."/>
            <person name="Wang X."/>
            <person name="Wang C.C."/>
            <person name="Yang T.C."/>
            <person name="Huo Q.B."/>
            <person name="Li W."/>
            <person name="Chen H.Y."/>
            <person name="Chen S.E."/>
            <person name="Zhou L.G."/>
            <person name="Ni X.B."/>
            <person name="Tian J.H."/>
            <person name="Sheng Y."/>
            <person name="Liu T."/>
            <person name="Pan Y.S."/>
            <person name="Xia L.Y."/>
            <person name="Li J."/>
            <person name="Zhao F."/>
            <person name="Cao W.C."/>
        </authorList>
    </citation>
    <scope>NUCLEOTIDE SEQUENCE [LARGE SCALE GENOMIC DNA]</scope>
    <source>
        <strain evidence="6">HaeL-2018</strain>
    </source>
</reference>
<dbReference type="GO" id="GO:0090575">
    <property type="term" value="C:RNA polymerase II transcription regulator complex"/>
    <property type="evidence" value="ECO:0007669"/>
    <property type="project" value="TreeGrafter"/>
</dbReference>
<accession>A0A9J6F712</accession>
<dbReference type="SUPFAM" id="SSF48508">
    <property type="entry name" value="Nuclear receptor ligand-binding domain"/>
    <property type="match status" value="1"/>
</dbReference>
<dbReference type="PANTHER" id="PTHR24086:SF15">
    <property type="entry name" value="NUCLEAR HORMONE RECEPTOR FTZ-F1"/>
    <property type="match status" value="1"/>
</dbReference>
<keyword evidence="7" id="KW-1185">Reference proteome</keyword>
<proteinExistence type="predicted"/>
<dbReference type="InterPro" id="IPR035500">
    <property type="entry name" value="NHR-like_dom_sf"/>
</dbReference>
<evidence type="ECO:0000256" key="1">
    <source>
        <dbReference type="ARBA" id="ARBA00004123"/>
    </source>
</evidence>
<evidence type="ECO:0000313" key="6">
    <source>
        <dbReference type="EMBL" id="KAH9360838.1"/>
    </source>
</evidence>
<dbReference type="EMBL" id="JABSTR010000001">
    <property type="protein sequence ID" value="KAH9360838.1"/>
    <property type="molecule type" value="Genomic_DNA"/>
</dbReference>
<sequence>MRLRVSFVGRKCSGGGPTINQLVHMPPGAASHPRRMEAGCGEGGGKRLSGLRSSAAVYTNSGGMWQSPVPSLTRVLRPGSNVRSYVLWRKARMPRAFQGKYRRHFSLLSARGKRKRLAAVRADRMRGGRNKFGPMYKRDRARKLQMLRQKQLALSQCSSAGGSEASGAGGGPLGGGSAGVHYALPPSASVSSPGLYSPEPGGPIKQEIQIPQLSSSTSSPDSSPSPLAGLAAPPQPPPTPTWLTQGPSSPPKPFPAAYEPGPLGAGDEAKVPALVREFQKNMLDDKEWQTQLFGLLQNQTYNQCEVDLFELMCKVIDQSLFAQVDWARSTIFFKDLRVSTRAFECLTSLAPFCCVGGQSA</sequence>
<keyword evidence="4" id="KW-0675">Receptor</keyword>
<dbReference type="GO" id="GO:0009755">
    <property type="term" value="P:hormone-mediated signaling pathway"/>
    <property type="evidence" value="ECO:0007669"/>
    <property type="project" value="TreeGrafter"/>
</dbReference>
<evidence type="ECO:0000256" key="4">
    <source>
        <dbReference type="ARBA" id="ARBA00023170"/>
    </source>
</evidence>
<dbReference type="InterPro" id="IPR016355">
    <property type="entry name" value="NR5-like"/>
</dbReference>
<dbReference type="GO" id="GO:0004879">
    <property type="term" value="F:nuclear receptor activity"/>
    <property type="evidence" value="ECO:0007669"/>
    <property type="project" value="InterPro"/>
</dbReference>
<protein>
    <recommendedName>
        <fullName evidence="8">Nuclear hormone receptor FTZ-F1</fullName>
    </recommendedName>
</protein>
<evidence type="ECO:0008006" key="8">
    <source>
        <dbReference type="Google" id="ProtNLM"/>
    </source>
</evidence>
<evidence type="ECO:0000313" key="7">
    <source>
        <dbReference type="Proteomes" id="UP000821853"/>
    </source>
</evidence>
<keyword evidence="3" id="KW-0804">Transcription</keyword>
<dbReference type="AlphaFoldDB" id="A0A9J6F712"/>
<keyword evidence="2" id="KW-0805">Transcription regulation</keyword>
<dbReference type="GO" id="GO:0000978">
    <property type="term" value="F:RNA polymerase II cis-regulatory region sequence-specific DNA binding"/>
    <property type="evidence" value="ECO:0007669"/>
    <property type="project" value="TreeGrafter"/>
</dbReference>
<comment type="subcellular location">
    <subcellularLocation>
        <location evidence="1">Nucleus</location>
    </subcellularLocation>
</comment>
<feature type="region of interest" description="Disordered" evidence="5">
    <location>
        <begin position="211"/>
        <end position="257"/>
    </location>
</feature>
<dbReference type="Proteomes" id="UP000821853">
    <property type="component" value="Chromosome 1"/>
</dbReference>
<evidence type="ECO:0000256" key="5">
    <source>
        <dbReference type="SAM" id="MobiDB-lite"/>
    </source>
</evidence>
<dbReference type="Gene3D" id="1.10.565.10">
    <property type="entry name" value="Retinoid X Receptor"/>
    <property type="match status" value="1"/>
</dbReference>
<evidence type="ECO:0000256" key="3">
    <source>
        <dbReference type="ARBA" id="ARBA00023163"/>
    </source>
</evidence>
<evidence type="ECO:0000256" key="2">
    <source>
        <dbReference type="ARBA" id="ARBA00023015"/>
    </source>
</evidence>
<dbReference type="OrthoDB" id="6355676at2759"/>
<gene>
    <name evidence="6" type="ORF">HPB48_009368</name>
</gene>
<comment type="caution">
    <text evidence="6">The sequence shown here is derived from an EMBL/GenBank/DDBJ whole genome shotgun (WGS) entry which is preliminary data.</text>
</comment>